<feature type="region of interest" description="Disordered" evidence="1">
    <location>
        <begin position="225"/>
        <end position="344"/>
    </location>
</feature>
<name>A0ABQ8U968_9EUKA</name>
<evidence type="ECO:0000256" key="1">
    <source>
        <dbReference type="SAM" id="MobiDB-lite"/>
    </source>
</evidence>
<feature type="compositionally biased region" description="Pro residues" evidence="1">
    <location>
        <begin position="150"/>
        <end position="159"/>
    </location>
</feature>
<keyword evidence="3" id="KW-1185">Reference proteome</keyword>
<protein>
    <recommendedName>
        <fullName evidence="4">PB1 domain-containing protein</fullName>
    </recommendedName>
</protein>
<evidence type="ECO:0000313" key="2">
    <source>
        <dbReference type="EMBL" id="KAJ4454971.1"/>
    </source>
</evidence>
<feature type="compositionally biased region" description="Low complexity" evidence="1">
    <location>
        <begin position="256"/>
        <end position="268"/>
    </location>
</feature>
<evidence type="ECO:0000313" key="3">
    <source>
        <dbReference type="Proteomes" id="UP001141327"/>
    </source>
</evidence>
<sequence length="588" mass="60271">MQRPTQRAVLTLAAEGHTKKKILVSREPPFIFDAFLKAISEEFPGESIAEIRYSSEGENFAIDSDSSFEAFMFENITPFLVTILFKPPPPPPLPPVPSPPIPSPGPGFLPFGSNLLATLPPFFSSNVSLAQLLLSTTPPPPASPTSGLVSPPPPQPPPLTLVLEADGHDPKFRLIEASRTAEVGLAQVIEMAGELFTGGRATSVSSSPGDPPLTDAAVRALLTAPRSQQPIHLHVSLSPGRDPHRQGPLSPPQGHAARTPPAPALASPPHQPAPPSSARSPPRPSSSPPAPANPVSPRDKTTPAHQRHATAHPGPPGPAPTPARPIPPTSAWSRPGPWRPAAAQQVAAIPPTGQPVSAGPQTAPAAPVASNIAAVPPAAGTPREKVGATINTTPVGASSVANANSATATAATPIGGTAPRTAEPDSGSGTQDVVPSAGGAGSPQGGCSARPPATPVTADTATATTAARRLAALQALVRVPSALSASQLLRWCQEVRPVRGCDAEAHAALLPLLAGLMEHPAVTASPPTAESLFWVIRNLTANHEENKTAFGRAGGAGLGWHMVSVEAVCFLVSQVSNRRTWLPPGPTP</sequence>
<feature type="region of interest" description="Disordered" evidence="1">
    <location>
        <begin position="410"/>
        <end position="458"/>
    </location>
</feature>
<feature type="region of interest" description="Disordered" evidence="1">
    <location>
        <begin position="136"/>
        <end position="159"/>
    </location>
</feature>
<organism evidence="2 3">
    <name type="scientific">Paratrimastix pyriformis</name>
    <dbReference type="NCBI Taxonomy" id="342808"/>
    <lineage>
        <taxon>Eukaryota</taxon>
        <taxon>Metamonada</taxon>
        <taxon>Preaxostyla</taxon>
        <taxon>Paratrimastigidae</taxon>
        <taxon>Paratrimastix</taxon>
    </lineage>
</organism>
<feature type="compositionally biased region" description="Pro residues" evidence="1">
    <location>
        <begin position="313"/>
        <end position="328"/>
    </location>
</feature>
<gene>
    <name evidence="2" type="ORF">PAPYR_10216</name>
</gene>
<feature type="compositionally biased region" description="Pro residues" evidence="1">
    <location>
        <begin position="269"/>
        <end position="294"/>
    </location>
</feature>
<evidence type="ECO:0008006" key="4">
    <source>
        <dbReference type="Google" id="ProtNLM"/>
    </source>
</evidence>
<feature type="compositionally biased region" description="Low complexity" evidence="1">
    <location>
        <begin position="445"/>
        <end position="458"/>
    </location>
</feature>
<feature type="compositionally biased region" description="Low complexity" evidence="1">
    <location>
        <begin position="410"/>
        <end position="421"/>
    </location>
</feature>
<dbReference type="EMBL" id="JAPMOS010000126">
    <property type="protein sequence ID" value="KAJ4454971.1"/>
    <property type="molecule type" value="Genomic_DNA"/>
</dbReference>
<accession>A0ABQ8U968</accession>
<comment type="caution">
    <text evidence="2">The sequence shown here is derived from an EMBL/GenBank/DDBJ whole genome shotgun (WGS) entry which is preliminary data.</text>
</comment>
<reference evidence="2" key="1">
    <citation type="journal article" date="2022" name="bioRxiv">
        <title>Genomics of Preaxostyla Flagellates Illuminates Evolutionary Transitions and the Path Towards Mitochondrial Loss.</title>
        <authorList>
            <person name="Novak L.V.F."/>
            <person name="Treitli S.C."/>
            <person name="Pyrih J."/>
            <person name="Halakuc P."/>
            <person name="Pipaliya S.V."/>
            <person name="Vacek V."/>
            <person name="Brzon O."/>
            <person name="Soukal P."/>
            <person name="Eme L."/>
            <person name="Dacks J.B."/>
            <person name="Karnkowska A."/>
            <person name="Elias M."/>
            <person name="Hampl V."/>
        </authorList>
    </citation>
    <scope>NUCLEOTIDE SEQUENCE</scope>
    <source>
        <strain evidence="2">RCP-MX</strain>
    </source>
</reference>
<dbReference type="Proteomes" id="UP001141327">
    <property type="component" value="Unassembled WGS sequence"/>
</dbReference>
<proteinExistence type="predicted"/>